<evidence type="ECO:0000256" key="5">
    <source>
        <dbReference type="ARBA" id="ARBA00022840"/>
    </source>
</evidence>
<dbReference type="GO" id="GO:0005524">
    <property type="term" value="F:ATP binding"/>
    <property type="evidence" value="ECO:0007669"/>
    <property type="project" value="UniProtKB-KW"/>
</dbReference>
<dbReference type="PRINTS" id="PR01045">
    <property type="entry name" value="TRNASYNTHGB"/>
</dbReference>
<evidence type="ECO:0000256" key="8">
    <source>
        <dbReference type="ARBA" id="ARBA00047937"/>
    </source>
</evidence>
<evidence type="ECO:0000313" key="9">
    <source>
        <dbReference type="EMBL" id="HGQ85940.1"/>
    </source>
</evidence>
<evidence type="ECO:0000256" key="4">
    <source>
        <dbReference type="ARBA" id="ARBA00022741"/>
    </source>
</evidence>
<comment type="caution">
    <text evidence="9">The sequence shown here is derived from an EMBL/GenBank/DDBJ whole genome shotgun (WGS) entry which is preliminary data.</text>
</comment>
<organism evidence="9">
    <name type="scientific">Thermodesulfobacterium geofontis</name>
    <dbReference type="NCBI Taxonomy" id="1295609"/>
    <lineage>
        <taxon>Bacteria</taxon>
        <taxon>Pseudomonadati</taxon>
        <taxon>Thermodesulfobacteriota</taxon>
        <taxon>Thermodesulfobacteria</taxon>
        <taxon>Thermodesulfobacteriales</taxon>
        <taxon>Thermodesulfobacteriaceae</taxon>
        <taxon>Thermodesulfobacterium</taxon>
    </lineage>
</organism>
<keyword evidence="5" id="KW-0067">ATP-binding</keyword>
<dbReference type="PANTHER" id="PTHR30075:SF2">
    <property type="entry name" value="GLYCINE--TRNA LIGASE, CHLOROPLASTIC_MITOCHONDRIAL 2"/>
    <property type="match status" value="1"/>
</dbReference>
<keyword evidence="3 9" id="KW-0436">Ligase</keyword>
<dbReference type="GO" id="GO:0004820">
    <property type="term" value="F:glycine-tRNA ligase activity"/>
    <property type="evidence" value="ECO:0007669"/>
    <property type="project" value="UniProtKB-EC"/>
</dbReference>
<dbReference type="EMBL" id="DSZN01000104">
    <property type="protein sequence ID" value="HGQ85940.1"/>
    <property type="molecule type" value="Genomic_DNA"/>
</dbReference>
<keyword evidence="6" id="KW-0648">Protein biosynthesis</keyword>
<accession>A0A7C4NSI0</accession>
<keyword evidence="4" id="KW-0547">Nucleotide-binding</keyword>
<dbReference type="EC" id="6.1.1.14" evidence="2"/>
<dbReference type="PANTHER" id="PTHR30075">
    <property type="entry name" value="GLYCYL-TRNA SYNTHETASE"/>
    <property type="match status" value="1"/>
</dbReference>
<dbReference type="GO" id="GO:0005829">
    <property type="term" value="C:cytosol"/>
    <property type="evidence" value="ECO:0007669"/>
    <property type="project" value="TreeGrafter"/>
</dbReference>
<evidence type="ECO:0000256" key="1">
    <source>
        <dbReference type="ARBA" id="ARBA00008226"/>
    </source>
</evidence>
<proteinExistence type="inferred from homology"/>
<evidence type="ECO:0000256" key="7">
    <source>
        <dbReference type="ARBA" id="ARBA00023146"/>
    </source>
</evidence>
<protein>
    <recommendedName>
        <fullName evidence="2">glycine--tRNA ligase</fullName>
        <ecNumber evidence="2">6.1.1.14</ecNumber>
    </recommendedName>
</protein>
<dbReference type="Pfam" id="PF02092">
    <property type="entry name" value="tRNA_synt_2f"/>
    <property type="match status" value="1"/>
</dbReference>
<reference evidence="9" key="1">
    <citation type="journal article" date="2020" name="mSystems">
        <title>Genome- and Community-Level Interaction Insights into Carbon Utilization and Element Cycling Functions of Hydrothermarchaeota in Hydrothermal Sediment.</title>
        <authorList>
            <person name="Zhou Z."/>
            <person name="Liu Y."/>
            <person name="Xu W."/>
            <person name="Pan J."/>
            <person name="Luo Z.H."/>
            <person name="Li M."/>
        </authorList>
    </citation>
    <scope>NUCLEOTIDE SEQUENCE [LARGE SCALE GENOMIC DNA]</scope>
    <source>
        <strain evidence="9">SpSt-6</strain>
    </source>
</reference>
<evidence type="ECO:0000256" key="3">
    <source>
        <dbReference type="ARBA" id="ARBA00022598"/>
    </source>
</evidence>
<evidence type="ECO:0000256" key="2">
    <source>
        <dbReference type="ARBA" id="ARBA00012829"/>
    </source>
</evidence>
<gene>
    <name evidence="9" type="ORF">ENT66_06435</name>
</gene>
<dbReference type="InterPro" id="IPR006194">
    <property type="entry name" value="Gly-tRNA-synth_heterodimer"/>
</dbReference>
<name>A0A7C4NSI0_9BACT</name>
<dbReference type="InterPro" id="IPR015944">
    <property type="entry name" value="Gly-tRNA-synth_bsu"/>
</dbReference>
<dbReference type="AlphaFoldDB" id="A0A7C4NSI0"/>
<comment type="similarity">
    <text evidence="1">Belongs to the class-II aminoacyl-tRNA synthetase family.</text>
</comment>
<sequence>MGKNLLWEIGTEELPARFIIPALESLKILAEKKLKESLLNFEEIKTAGTLRRLTLFVKNLIRKTRRNRRRNSWSFSKNRN</sequence>
<comment type="catalytic activity">
    <reaction evidence="8">
        <text>tRNA(Gly) + glycine + ATP = glycyl-tRNA(Gly) + AMP + diphosphate</text>
        <dbReference type="Rhea" id="RHEA:16013"/>
        <dbReference type="Rhea" id="RHEA-COMP:9664"/>
        <dbReference type="Rhea" id="RHEA-COMP:9683"/>
        <dbReference type="ChEBI" id="CHEBI:30616"/>
        <dbReference type="ChEBI" id="CHEBI:33019"/>
        <dbReference type="ChEBI" id="CHEBI:57305"/>
        <dbReference type="ChEBI" id="CHEBI:78442"/>
        <dbReference type="ChEBI" id="CHEBI:78522"/>
        <dbReference type="ChEBI" id="CHEBI:456215"/>
        <dbReference type="EC" id="6.1.1.14"/>
    </reaction>
</comment>
<dbReference type="GO" id="GO:0006426">
    <property type="term" value="P:glycyl-tRNA aminoacylation"/>
    <property type="evidence" value="ECO:0007669"/>
    <property type="project" value="InterPro"/>
</dbReference>
<keyword evidence="7" id="KW-0030">Aminoacyl-tRNA synthetase</keyword>
<evidence type="ECO:0000256" key="6">
    <source>
        <dbReference type="ARBA" id="ARBA00022917"/>
    </source>
</evidence>